<proteinExistence type="predicted"/>
<gene>
    <name evidence="1" type="ORF">BJ878DRAFT_338010</name>
</gene>
<protein>
    <submittedName>
        <fullName evidence="1">Uncharacterized protein</fullName>
    </submittedName>
</protein>
<dbReference type="AlphaFoldDB" id="A0A9P8CG05"/>
<reference evidence="1" key="1">
    <citation type="journal article" date="2021" name="IMA Fungus">
        <title>Genomic characterization of three marine fungi, including Emericellopsis atlantica sp. nov. with signatures of a generalist lifestyle and marine biomass degradation.</title>
        <authorList>
            <person name="Hagestad O.C."/>
            <person name="Hou L."/>
            <person name="Andersen J.H."/>
            <person name="Hansen E.H."/>
            <person name="Altermark B."/>
            <person name="Li C."/>
            <person name="Kuhnert E."/>
            <person name="Cox R.J."/>
            <person name="Crous P.W."/>
            <person name="Spatafora J.W."/>
            <person name="Lail K."/>
            <person name="Amirebrahimi M."/>
            <person name="Lipzen A."/>
            <person name="Pangilinan J."/>
            <person name="Andreopoulos W."/>
            <person name="Hayes R.D."/>
            <person name="Ng V."/>
            <person name="Grigoriev I.V."/>
            <person name="Jackson S.A."/>
            <person name="Sutton T.D.S."/>
            <person name="Dobson A.D.W."/>
            <person name="Rama T."/>
        </authorList>
    </citation>
    <scope>NUCLEOTIDE SEQUENCE</scope>
    <source>
        <strain evidence="1">TRa3180A</strain>
    </source>
</reference>
<dbReference type="OrthoDB" id="10057496at2759"/>
<organism evidence="1 2">
    <name type="scientific">Calycina marina</name>
    <dbReference type="NCBI Taxonomy" id="1763456"/>
    <lineage>
        <taxon>Eukaryota</taxon>
        <taxon>Fungi</taxon>
        <taxon>Dikarya</taxon>
        <taxon>Ascomycota</taxon>
        <taxon>Pezizomycotina</taxon>
        <taxon>Leotiomycetes</taxon>
        <taxon>Helotiales</taxon>
        <taxon>Pezizellaceae</taxon>
        <taxon>Calycina</taxon>
    </lineage>
</organism>
<evidence type="ECO:0000313" key="1">
    <source>
        <dbReference type="EMBL" id="KAG9245714.1"/>
    </source>
</evidence>
<dbReference type="Proteomes" id="UP000887226">
    <property type="component" value="Unassembled WGS sequence"/>
</dbReference>
<evidence type="ECO:0000313" key="2">
    <source>
        <dbReference type="Proteomes" id="UP000887226"/>
    </source>
</evidence>
<name>A0A9P8CG05_9HELO</name>
<dbReference type="EMBL" id="MU253834">
    <property type="protein sequence ID" value="KAG9245714.1"/>
    <property type="molecule type" value="Genomic_DNA"/>
</dbReference>
<keyword evidence="2" id="KW-1185">Reference proteome</keyword>
<comment type="caution">
    <text evidence="1">The sequence shown here is derived from an EMBL/GenBank/DDBJ whole genome shotgun (WGS) entry which is preliminary data.</text>
</comment>
<sequence length="201" mass="21573">MTGHNTFHGPDQGRPPLGLGPPQHVHFPIYAQQGPLQYCIPQPPSHTAAYIAGYGAPHQVQYSSLGAQALPDSGYPGTNLNGWVWLSAWEPLSVTAGTLPCACVLGSDVALTAADDAEFEQLLEFVVPSIVCSPSLFPPPFGCNSPEAGKNVLNELVEAGYVNWKKGITVKDDNEYRMMKQIGALGWTKMRMGMPGQQPVV</sequence>
<accession>A0A9P8CG05</accession>